<comment type="subcellular location">
    <subcellularLocation>
        <location evidence="1">Cell inner membrane</location>
        <topology evidence="1">Multi-pass membrane protein</topology>
    </subcellularLocation>
</comment>
<dbReference type="Proteomes" id="UP000779070">
    <property type="component" value="Unassembled WGS sequence"/>
</dbReference>
<sequence>MRKESPRTFSKLESYYWQGVNQKGWRLKGTILAVSDIQVMEQLNERNIDVRFIRRKPLACDWRFKHSISSKELTYITRQWATMLTAGLPITTSLKIIMQNQKRPEIRATLWMIRHQLQAGHSVTDALRQSSRCFDSLYLDLINVGEKTGDLAASLERIAEHKERTEQLTHRIQCAAIYPSLVMFTALAVTVLMLTKVIPEFEALFSGYQSELPWFTQQVLWLSHTVQLYSLSIVAFTILILIAITFLYRGSAQFQHGVSRAKLRLPVIGSLFIKSCLARFSHTLSTCIASGLPILISLETAARTTRNTHYKKAIEHIVQQASSGVSLHSAMRQSGRFPELMVQMIMIGEESGQLDKMLERVATQLEDEINTTIESLEKILEPILILVLGGLVGSLVIAMYLPIFNLMNIMG</sequence>
<evidence type="ECO:0000313" key="10">
    <source>
        <dbReference type="EMBL" id="MBN3576113.1"/>
    </source>
</evidence>
<accession>A0ABS2ZYZ0</accession>
<dbReference type="PRINTS" id="PR00812">
    <property type="entry name" value="BCTERIALGSPF"/>
</dbReference>
<feature type="domain" description="Type II secretion system protein GspF" evidence="9">
    <location>
        <begin position="280"/>
        <end position="402"/>
    </location>
</feature>
<dbReference type="RefSeq" id="WP_206368079.1">
    <property type="nucleotide sequence ID" value="NZ_CAWPTM010000090.1"/>
</dbReference>
<keyword evidence="3" id="KW-1003">Cell membrane</keyword>
<proteinExistence type="inferred from homology"/>
<evidence type="ECO:0000313" key="11">
    <source>
        <dbReference type="Proteomes" id="UP000779070"/>
    </source>
</evidence>
<keyword evidence="6 8" id="KW-1133">Transmembrane helix</keyword>
<keyword evidence="11" id="KW-1185">Reference proteome</keyword>
<feature type="transmembrane region" description="Helical" evidence="8">
    <location>
        <begin position="228"/>
        <end position="248"/>
    </location>
</feature>
<dbReference type="PANTHER" id="PTHR30012:SF7">
    <property type="entry name" value="PROTEIN TRANSPORT PROTEIN HOFC HOMOLOG"/>
    <property type="match status" value="1"/>
</dbReference>
<keyword evidence="5 8" id="KW-0812">Transmembrane</keyword>
<dbReference type="Gene3D" id="1.20.81.30">
    <property type="entry name" value="Type II secretion system (T2SS), domain F"/>
    <property type="match status" value="2"/>
</dbReference>
<evidence type="ECO:0000256" key="3">
    <source>
        <dbReference type="ARBA" id="ARBA00022475"/>
    </source>
</evidence>
<comment type="caution">
    <text evidence="10">The sequence shown here is derived from an EMBL/GenBank/DDBJ whole genome shotgun (WGS) entry which is preliminary data.</text>
</comment>
<evidence type="ECO:0000256" key="7">
    <source>
        <dbReference type="ARBA" id="ARBA00023136"/>
    </source>
</evidence>
<evidence type="ECO:0000256" key="2">
    <source>
        <dbReference type="ARBA" id="ARBA00005745"/>
    </source>
</evidence>
<dbReference type="EMBL" id="JAFHLB010000001">
    <property type="protein sequence ID" value="MBN3576113.1"/>
    <property type="molecule type" value="Genomic_DNA"/>
</dbReference>
<gene>
    <name evidence="10" type="ORF">JYA62_00325</name>
</gene>
<keyword evidence="4" id="KW-0997">Cell inner membrane</keyword>
<reference evidence="10 11" key="1">
    <citation type="submission" date="2021-02" db="EMBL/GenBank/DDBJ databases">
        <title>Draft Genome Sequences of 5 Vibrio neptunius Strains Isolated From of Bivalve Hatcheries.</title>
        <authorList>
            <person name="Galvis F."/>
            <person name="Barja J.L."/>
            <person name="Lemos M.L."/>
            <person name="Balado M."/>
        </authorList>
    </citation>
    <scope>NUCLEOTIDE SEQUENCE [LARGE SCALE GENOMIC DNA]</scope>
    <source>
        <strain evidence="10 11">PP-145.98</strain>
    </source>
</reference>
<evidence type="ECO:0000256" key="8">
    <source>
        <dbReference type="SAM" id="Phobius"/>
    </source>
</evidence>
<comment type="similarity">
    <text evidence="2">Belongs to the GSP F family.</text>
</comment>
<dbReference type="PANTHER" id="PTHR30012">
    <property type="entry name" value="GENERAL SECRETION PATHWAY PROTEIN"/>
    <property type="match status" value="1"/>
</dbReference>
<keyword evidence="7 8" id="KW-0472">Membrane</keyword>
<dbReference type="InterPro" id="IPR018076">
    <property type="entry name" value="T2SS_GspF_dom"/>
</dbReference>
<evidence type="ECO:0000256" key="5">
    <source>
        <dbReference type="ARBA" id="ARBA00022692"/>
    </source>
</evidence>
<feature type="domain" description="Type II secretion system protein GspF" evidence="9">
    <location>
        <begin position="77"/>
        <end position="199"/>
    </location>
</feature>
<feature type="transmembrane region" description="Helical" evidence="8">
    <location>
        <begin position="176"/>
        <end position="198"/>
    </location>
</feature>
<evidence type="ECO:0000256" key="6">
    <source>
        <dbReference type="ARBA" id="ARBA00022989"/>
    </source>
</evidence>
<name>A0ABS2ZYZ0_9VIBR</name>
<evidence type="ECO:0000256" key="4">
    <source>
        <dbReference type="ARBA" id="ARBA00022519"/>
    </source>
</evidence>
<dbReference type="Pfam" id="PF00482">
    <property type="entry name" value="T2SSF"/>
    <property type="match status" value="2"/>
</dbReference>
<evidence type="ECO:0000256" key="1">
    <source>
        <dbReference type="ARBA" id="ARBA00004429"/>
    </source>
</evidence>
<evidence type="ECO:0000259" key="9">
    <source>
        <dbReference type="Pfam" id="PF00482"/>
    </source>
</evidence>
<feature type="transmembrane region" description="Helical" evidence="8">
    <location>
        <begin position="383"/>
        <end position="403"/>
    </location>
</feature>
<organism evidence="10 11">
    <name type="scientific">Vibrio neptunius</name>
    <dbReference type="NCBI Taxonomy" id="170651"/>
    <lineage>
        <taxon>Bacteria</taxon>
        <taxon>Pseudomonadati</taxon>
        <taxon>Pseudomonadota</taxon>
        <taxon>Gammaproteobacteria</taxon>
        <taxon>Vibrionales</taxon>
        <taxon>Vibrionaceae</taxon>
        <taxon>Vibrio</taxon>
    </lineage>
</organism>
<dbReference type="InterPro" id="IPR003004">
    <property type="entry name" value="GspF/PilC"/>
</dbReference>
<dbReference type="InterPro" id="IPR042094">
    <property type="entry name" value="T2SS_GspF_sf"/>
</dbReference>
<protein>
    <submittedName>
        <fullName evidence="10">Type II secretion system F family protein</fullName>
    </submittedName>
</protein>